<keyword evidence="4" id="KW-1185">Reference proteome</keyword>
<dbReference type="NCBIfam" id="TIGR00756">
    <property type="entry name" value="PPR"/>
    <property type="match status" value="1"/>
</dbReference>
<dbReference type="Pfam" id="PF13041">
    <property type="entry name" value="PPR_2"/>
    <property type="match status" value="1"/>
</dbReference>
<gene>
    <name evidence="3" type="ORF">KP509_29G052000</name>
</gene>
<feature type="repeat" description="PPR" evidence="2">
    <location>
        <begin position="179"/>
        <end position="213"/>
    </location>
</feature>
<dbReference type="InterPro" id="IPR046960">
    <property type="entry name" value="PPR_At4g14850-like_plant"/>
</dbReference>
<dbReference type="InterPro" id="IPR002885">
    <property type="entry name" value="PPR_rpt"/>
</dbReference>
<dbReference type="Gene3D" id="1.25.40.10">
    <property type="entry name" value="Tetratricopeptide repeat domain"/>
    <property type="match status" value="2"/>
</dbReference>
<dbReference type="OMA" id="WFEYMEL"/>
<organism evidence="3 4">
    <name type="scientific">Ceratopteris richardii</name>
    <name type="common">Triangle waterfern</name>
    <dbReference type="NCBI Taxonomy" id="49495"/>
    <lineage>
        <taxon>Eukaryota</taxon>
        <taxon>Viridiplantae</taxon>
        <taxon>Streptophyta</taxon>
        <taxon>Embryophyta</taxon>
        <taxon>Tracheophyta</taxon>
        <taxon>Polypodiopsida</taxon>
        <taxon>Polypodiidae</taxon>
        <taxon>Polypodiales</taxon>
        <taxon>Pteridineae</taxon>
        <taxon>Pteridaceae</taxon>
        <taxon>Parkerioideae</taxon>
        <taxon>Ceratopteris</taxon>
    </lineage>
</organism>
<evidence type="ECO:0000256" key="2">
    <source>
        <dbReference type="PROSITE-ProRule" id="PRU00708"/>
    </source>
</evidence>
<evidence type="ECO:0008006" key="5">
    <source>
        <dbReference type="Google" id="ProtNLM"/>
    </source>
</evidence>
<evidence type="ECO:0000313" key="4">
    <source>
        <dbReference type="Proteomes" id="UP000825935"/>
    </source>
</evidence>
<dbReference type="PANTHER" id="PTHR24015:SF548">
    <property type="entry name" value="OS08G0340900 PROTEIN"/>
    <property type="match status" value="1"/>
</dbReference>
<sequence length="428" mass="48499">MDCSDIFCSSFCSNSIVTSGSPPSSFCFVTTAPAKATPKLYHTAALSALEFRSVSPSSSRTKLPKLHGQTDHDARMFLQNAERNLSAMCEQGNVQEAIEYVELVHRKGLQMSSKSYGFLLQTCASMKALDEGMRLHAFLISSDVHMDTGLINGLLSLYVKCNRLNEAKVFFKDMGSAKDVVSWTLMINACAQYGEFNEAMKLYYAMDKRSIRPNRVTYVCLLKACNHLLDGLTIGKILHEDIVRRRLEGDPFVGGALMDMYFKFGQVKSARKAFNAIQQKNSFLWNNFISSLVSYGRNKEALKMYHQMQSIFCIEPNETTWIHILKSCGDLEQLEEGRTSHFCICRDGISVDGPVGQELVHMYLECGCLMDARYVFDKMNVKSGSLWKHLIESYKEHGYYDEVSSLVLQMEEFEKLQLESIQNDRPDK</sequence>
<dbReference type="Proteomes" id="UP000825935">
    <property type="component" value="Chromosome 29"/>
</dbReference>
<dbReference type="PROSITE" id="PS51375">
    <property type="entry name" value="PPR"/>
    <property type="match status" value="1"/>
</dbReference>
<dbReference type="EMBL" id="CM035434">
    <property type="protein sequence ID" value="KAH7292111.1"/>
    <property type="molecule type" value="Genomic_DNA"/>
</dbReference>
<reference evidence="3" key="1">
    <citation type="submission" date="2021-08" db="EMBL/GenBank/DDBJ databases">
        <title>WGS assembly of Ceratopteris richardii.</title>
        <authorList>
            <person name="Marchant D.B."/>
            <person name="Chen G."/>
            <person name="Jenkins J."/>
            <person name="Shu S."/>
            <person name="Leebens-Mack J."/>
            <person name="Grimwood J."/>
            <person name="Schmutz J."/>
            <person name="Soltis P."/>
            <person name="Soltis D."/>
            <person name="Chen Z.-H."/>
        </authorList>
    </citation>
    <scope>NUCLEOTIDE SEQUENCE</scope>
    <source>
        <strain evidence="3">Whitten #5841</strain>
        <tissue evidence="3">Leaf</tissue>
    </source>
</reference>
<protein>
    <recommendedName>
        <fullName evidence="5">Pentatricopeptide repeat-containing protein</fullName>
    </recommendedName>
</protein>
<proteinExistence type="predicted"/>
<accession>A0A8T2R8M1</accession>
<evidence type="ECO:0000313" key="3">
    <source>
        <dbReference type="EMBL" id="KAH7292111.1"/>
    </source>
</evidence>
<name>A0A8T2R8M1_CERRI</name>
<dbReference type="GO" id="GO:0009451">
    <property type="term" value="P:RNA modification"/>
    <property type="evidence" value="ECO:0007669"/>
    <property type="project" value="InterPro"/>
</dbReference>
<dbReference type="GO" id="GO:0003723">
    <property type="term" value="F:RNA binding"/>
    <property type="evidence" value="ECO:0007669"/>
    <property type="project" value="InterPro"/>
</dbReference>
<comment type="caution">
    <text evidence="3">The sequence shown here is derived from an EMBL/GenBank/DDBJ whole genome shotgun (WGS) entry which is preliminary data.</text>
</comment>
<dbReference type="OrthoDB" id="185373at2759"/>
<dbReference type="AlphaFoldDB" id="A0A8T2R8M1"/>
<keyword evidence="1" id="KW-0677">Repeat</keyword>
<dbReference type="Pfam" id="PF01535">
    <property type="entry name" value="PPR"/>
    <property type="match status" value="3"/>
</dbReference>
<dbReference type="InterPro" id="IPR011990">
    <property type="entry name" value="TPR-like_helical_dom_sf"/>
</dbReference>
<evidence type="ECO:0000256" key="1">
    <source>
        <dbReference type="ARBA" id="ARBA00022737"/>
    </source>
</evidence>
<dbReference type="PANTHER" id="PTHR24015">
    <property type="entry name" value="OS07G0578800 PROTEIN-RELATED"/>
    <property type="match status" value="1"/>
</dbReference>